<dbReference type="AlphaFoldDB" id="A0A098YPG3"/>
<comment type="caution">
    <text evidence="1">The sequence shown here is derived from an EMBL/GenBank/DDBJ whole genome shotgun (WGS) entry which is preliminary data.</text>
</comment>
<evidence type="ECO:0000313" key="1">
    <source>
        <dbReference type="EMBL" id="KGI21261.1"/>
    </source>
</evidence>
<dbReference type="Gene3D" id="2.60.120.260">
    <property type="entry name" value="Galactose-binding domain-like"/>
    <property type="match status" value="1"/>
</dbReference>
<sequence>MNKVLTRGIITIAAVNDGKDGHSLTAKAFIEGSYRNGFIKGVKNYVRVFYDGQEVTDFKASYRYKGAGYSNWSEPEIKSSDAWCDAQRDGSTLLVEYTVEYKGLKALATGRLDNIQDGMPGKDAVIYKLVPSKEKVLAYFESHSHYKKVMVELKYFIQKTVGDVTTDVRLYDEGLTLRAYPDLGDLQASSGVYSFGPVIRTYDASEETFSVTLLKGNKILDIRTIPITMKPDLVYAFDDKLGEVRRKIRTVDGKVNTFKATINKTSSTVGNLEKEFTQIQQTSKEISMTVNNGTRPNLLWGSDLNLDGVDTTNNAAIEKHLGVGIASTKIDSKEWFEYLKGGGVGGADAIKFKAMKGTSEFAGLFWEFNAGAARNLQLKPNTLYTLSAWVKTEFDKDAQGYSNFVFEAFKKEKDNSRQRVGKLKFKAASSFYEPVNAWTRVSATFTTEELQFGSVAMWVNGTKPATLYICRPKLEEGDTATPWCAYDGTVEALLAGGFDIKNRKFTATADNFVVKNNKGERTFMVDEKGALRSIDTSGKGCIVLRPEVGYISILDSETGKERVMVSNNGIFCLGVKDNNIVFDTGDERGMYAGLDMGAGMFRVNAFNDEAIGMQLDIIMNGLPYTGNNNLQYSQLYVDGKNNLKINTGEPIVKFLHPNDGYTMKSTDTTIVADTEPYRDAKITLPKNPQVGMEVEIINIGTGFCYLETADNTKIFWDEVKTKETVREHRKISLLYVGGSDDLWIYTTEGYCGNHT</sequence>
<reference evidence="1 2" key="1">
    <citation type="submission" date="2014-07" db="EMBL/GenBank/DDBJ databases">
        <authorList>
            <person name="McCorrison J."/>
            <person name="Sanka R."/>
            <person name="Torralba M."/>
            <person name="Gillis M."/>
            <person name="Haft D.H."/>
            <person name="Methe B."/>
            <person name="Sutton G."/>
            <person name="Nelson K.E."/>
        </authorList>
    </citation>
    <scope>NUCLEOTIDE SEQUENCE [LARGE SCALE GENOMIC DNA]</scope>
    <source>
        <strain evidence="1 2">S9-PR14</strain>
    </source>
</reference>
<organism evidence="1 2">
    <name type="scientific">Hoylesella timonensis S9-PR14</name>
    <dbReference type="NCBI Taxonomy" id="1401062"/>
    <lineage>
        <taxon>Bacteria</taxon>
        <taxon>Pseudomonadati</taxon>
        <taxon>Bacteroidota</taxon>
        <taxon>Bacteroidia</taxon>
        <taxon>Bacteroidales</taxon>
        <taxon>Prevotellaceae</taxon>
        <taxon>Hoylesella</taxon>
    </lineage>
</organism>
<proteinExistence type="predicted"/>
<dbReference type="EMBL" id="JRPQ01000166">
    <property type="protein sequence ID" value="KGI21261.1"/>
    <property type="molecule type" value="Genomic_DNA"/>
</dbReference>
<dbReference type="OrthoDB" id="1060853at2"/>
<dbReference type="Proteomes" id="UP000029723">
    <property type="component" value="Unassembled WGS sequence"/>
</dbReference>
<evidence type="ECO:0000313" key="2">
    <source>
        <dbReference type="Proteomes" id="UP000029723"/>
    </source>
</evidence>
<accession>A0A098YPG3</accession>
<dbReference type="RefSeq" id="WP_036928886.1">
    <property type="nucleotide sequence ID" value="NZ_JRPQ01000166.1"/>
</dbReference>
<gene>
    <name evidence="1" type="ORF">HMPREF9304_11225</name>
</gene>
<protein>
    <submittedName>
        <fullName evidence="1">Uncharacterized protein</fullName>
    </submittedName>
</protein>
<name>A0A098YPG3_9BACT</name>